<evidence type="ECO:0000256" key="7">
    <source>
        <dbReference type="ARBA" id="ARBA00023136"/>
    </source>
</evidence>
<keyword evidence="3" id="KW-0716">Sensory transduction</keyword>
<dbReference type="GO" id="GO:0004984">
    <property type="term" value="F:olfactory receptor activity"/>
    <property type="evidence" value="ECO:0007669"/>
    <property type="project" value="InterPro"/>
</dbReference>
<dbReference type="PANTHER" id="PTHR21137:SF35">
    <property type="entry name" value="ODORANT RECEPTOR 19A-RELATED"/>
    <property type="match status" value="1"/>
</dbReference>
<keyword evidence="6 11" id="KW-1133">Transmembrane helix</keyword>
<evidence type="ECO:0000256" key="1">
    <source>
        <dbReference type="ARBA" id="ARBA00004651"/>
    </source>
</evidence>
<evidence type="ECO:0000256" key="3">
    <source>
        <dbReference type="ARBA" id="ARBA00022606"/>
    </source>
</evidence>
<dbReference type="GO" id="GO:0005549">
    <property type="term" value="F:odorant binding"/>
    <property type="evidence" value="ECO:0007669"/>
    <property type="project" value="InterPro"/>
</dbReference>
<feature type="region of interest" description="Disordered" evidence="10">
    <location>
        <begin position="1"/>
        <end position="29"/>
    </location>
</feature>
<evidence type="ECO:0000313" key="12">
    <source>
        <dbReference type="EMBL" id="BAH66337.1"/>
    </source>
</evidence>
<accession>C4B7X1</accession>
<sequence>MTGAGAGTFRTGAGPGRGDGVARRGESGETTTLGRDAFAALGCFGAADGSTARARFFPRVTVLNPSEVPGSGLAADSNSISDSESEPELDAAQDAIDAGAGVGGDIGESRARTVFGIQGHDASDSALRMHNNVAIYAKTTMSGNSQLTFATAATIFLKNASGPNGVAIGTDYAICVVSLSLFFCYRFTELVEDTYNSYLLFQLVGSVGIICMSALRILVVDWRSVQFFSILCYLSVMISQLFVCCWCGHELSATSEELHTILYNCAWYDKDVKFKRDLIFMMARARRPILLRAGYYIGLSRQSFVSVSIPRIRFNAILVI</sequence>
<dbReference type="AlphaFoldDB" id="C4B7X1"/>
<name>C4B7X1_BOMMO</name>
<keyword evidence="4 11" id="KW-0812">Transmembrane</keyword>
<keyword evidence="7 11" id="KW-0472">Membrane</keyword>
<evidence type="ECO:0000256" key="11">
    <source>
        <dbReference type="SAM" id="Phobius"/>
    </source>
</evidence>
<evidence type="ECO:0000256" key="5">
    <source>
        <dbReference type="ARBA" id="ARBA00022725"/>
    </source>
</evidence>
<evidence type="ECO:0000256" key="9">
    <source>
        <dbReference type="ARBA" id="ARBA00023224"/>
    </source>
</evidence>
<reference evidence="12" key="1">
    <citation type="journal article" date="2009" name="Curr. Biol.">
        <title>Highly selective tuning of a silkworm olfactory receptor to a key mulberry leaf volatile.</title>
        <authorList>
            <person name="Tanaka K."/>
            <person name="Uda Y."/>
            <person name="Ono Y."/>
            <person name="Nakagawa T."/>
            <person name="Suwa M."/>
            <person name="Yamaoka R."/>
            <person name="Touhara K."/>
        </authorList>
    </citation>
    <scope>NUCLEOTIDE SEQUENCE</scope>
</reference>
<feature type="transmembrane region" description="Helical" evidence="11">
    <location>
        <begin position="197"/>
        <end position="219"/>
    </location>
</feature>
<evidence type="ECO:0000256" key="4">
    <source>
        <dbReference type="ARBA" id="ARBA00022692"/>
    </source>
</evidence>
<feature type="region of interest" description="Disordered" evidence="10">
    <location>
        <begin position="67"/>
        <end position="90"/>
    </location>
</feature>
<dbReference type="CTD" id="100127048"/>
<keyword evidence="8 12" id="KW-0675">Receptor</keyword>
<keyword evidence="2" id="KW-1003">Cell membrane</keyword>
<proteinExistence type="predicted"/>
<dbReference type="Pfam" id="PF02949">
    <property type="entry name" value="7tm_6"/>
    <property type="match status" value="1"/>
</dbReference>
<evidence type="ECO:0000256" key="2">
    <source>
        <dbReference type="ARBA" id="ARBA00022475"/>
    </source>
</evidence>
<dbReference type="RefSeq" id="NP_001166608.1">
    <property type="nucleotide sequence ID" value="NM_001173137.1"/>
</dbReference>
<dbReference type="PANTHER" id="PTHR21137">
    <property type="entry name" value="ODORANT RECEPTOR"/>
    <property type="match status" value="1"/>
</dbReference>
<feature type="transmembrane region" description="Helical" evidence="11">
    <location>
        <begin position="225"/>
        <end position="248"/>
    </location>
</feature>
<dbReference type="GO" id="GO:0007165">
    <property type="term" value="P:signal transduction"/>
    <property type="evidence" value="ECO:0007669"/>
    <property type="project" value="UniProtKB-KW"/>
</dbReference>
<dbReference type="InterPro" id="IPR004117">
    <property type="entry name" value="7tm6_olfct_rcpt"/>
</dbReference>
<dbReference type="GO" id="GO:0005886">
    <property type="term" value="C:plasma membrane"/>
    <property type="evidence" value="ECO:0007669"/>
    <property type="project" value="UniProtKB-SubCell"/>
</dbReference>
<evidence type="ECO:0000256" key="6">
    <source>
        <dbReference type="ARBA" id="ARBA00022989"/>
    </source>
</evidence>
<dbReference type="GeneID" id="100127048"/>
<organism evidence="12">
    <name type="scientific">Bombyx mori</name>
    <name type="common">Silk moth</name>
    <dbReference type="NCBI Taxonomy" id="7091"/>
    <lineage>
        <taxon>Eukaryota</taxon>
        <taxon>Metazoa</taxon>
        <taxon>Ecdysozoa</taxon>
        <taxon>Arthropoda</taxon>
        <taxon>Hexapoda</taxon>
        <taxon>Insecta</taxon>
        <taxon>Pterygota</taxon>
        <taxon>Neoptera</taxon>
        <taxon>Endopterygota</taxon>
        <taxon>Lepidoptera</taxon>
        <taxon>Glossata</taxon>
        <taxon>Ditrysia</taxon>
        <taxon>Bombycoidea</taxon>
        <taxon>Bombycidae</taxon>
        <taxon>Bombycinae</taxon>
        <taxon>Bombyx</taxon>
    </lineage>
</organism>
<keyword evidence="9" id="KW-0807">Transducer</keyword>
<dbReference type="EMBL" id="AB472119">
    <property type="protein sequence ID" value="BAH66337.1"/>
    <property type="molecule type" value="Genomic_DNA"/>
</dbReference>
<comment type="subcellular location">
    <subcellularLocation>
        <location evidence="1">Cell membrane</location>
        <topology evidence="1">Multi-pass membrane protein</topology>
    </subcellularLocation>
</comment>
<feature type="transmembrane region" description="Helical" evidence="11">
    <location>
        <begin position="165"/>
        <end position="185"/>
    </location>
</feature>
<evidence type="ECO:0000256" key="10">
    <source>
        <dbReference type="SAM" id="MobiDB-lite"/>
    </source>
</evidence>
<keyword evidence="5" id="KW-0552">Olfaction</keyword>
<protein>
    <submittedName>
        <fullName evidence="12">Olfactory receptor</fullName>
    </submittedName>
</protein>
<evidence type="ECO:0000256" key="8">
    <source>
        <dbReference type="ARBA" id="ARBA00023170"/>
    </source>
</evidence>